<dbReference type="EMBL" id="HBGA01012166">
    <property type="protein sequence ID" value="CAD8993567.1"/>
    <property type="molecule type" value="Transcribed_RNA"/>
</dbReference>
<feature type="domain" description="Cyclin-like" evidence="2">
    <location>
        <begin position="152"/>
        <end position="230"/>
    </location>
</feature>
<dbReference type="AlphaFoldDB" id="A0A7S1HWM4"/>
<keyword evidence="1" id="KW-0195">Cyclin</keyword>
<evidence type="ECO:0000256" key="1">
    <source>
        <dbReference type="RuleBase" id="RU000383"/>
    </source>
</evidence>
<protein>
    <recommendedName>
        <fullName evidence="2">Cyclin-like domain-containing protein</fullName>
    </recommendedName>
</protein>
<evidence type="ECO:0000313" key="3">
    <source>
        <dbReference type="EMBL" id="CAD8993567.1"/>
    </source>
</evidence>
<dbReference type="Gene3D" id="1.10.472.10">
    <property type="entry name" value="Cyclin-like"/>
    <property type="match status" value="2"/>
</dbReference>
<dbReference type="InterPro" id="IPR006671">
    <property type="entry name" value="Cyclin_N"/>
</dbReference>
<gene>
    <name evidence="3" type="ORF">EGYM00392_LOCUS4617</name>
</gene>
<reference evidence="3" key="1">
    <citation type="submission" date="2021-01" db="EMBL/GenBank/DDBJ databases">
        <authorList>
            <person name="Corre E."/>
            <person name="Pelletier E."/>
            <person name="Niang G."/>
            <person name="Scheremetjew M."/>
            <person name="Finn R."/>
            <person name="Kale V."/>
            <person name="Holt S."/>
            <person name="Cochrane G."/>
            <person name="Meng A."/>
            <person name="Brown T."/>
            <person name="Cohen L."/>
        </authorList>
    </citation>
    <scope>NUCLEOTIDE SEQUENCE</scope>
    <source>
        <strain evidence="3">NIES-381</strain>
    </source>
</reference>
<dbReference type="PIRSF" id="PIRSF028758">
    <property type="entry name" value="Cyclin, C/H/G types"/>
    <property type="match status" value="1"/>
</dbReference>
<dbReference type="GO" id="GO:0016538">
    <property type="term" value="F:cyclin-dependent protein serine/threonine kinase regulator activity"/>
    <property type="evidence" value="ECO:0007669"/>
    <property type="project" value="InterPro"/>
</dbReference>
<name>A0A7S1HWM4_9EUGL</name>
<dbReference type="PANTHER" id="PTHR10026">
    <property type="entry name" value="CYCLIN"/>
    <property type="match status" value="1"/>
</dbReference>
<dbReference type="SUPFAM" id="SSF47954">
    <property type="entry name" value="Cyclin-like"/>
    <property type="match status" value="2"/>
</dbReference>
<organism evidence="3">
    <name type="scientific">Eutreptiella gymnastica</name>
    <dbReference type="NCBI Taxonomy" id="73025"/>
    <lineage>
        <taxon>Eukaryota</taxon>
        <taxon>Discoba</taxon>
        <taxon>Euglenozoa</taxon>
        <taxon>Euglenida</taxon>
        <taxon>Spirocuta</taxon>
        <taxon>Euglenophyceae</taxon>
        <taxon>Eutreptiales</taxon>
        <taxon>Eutreptiaceae</taxon>
        <taxon>Eutreptiella</taxon>
    </lineage>
</organism>
<accession>A0A7S1HWM4</accession>
<dbReference type="GO" id="GO:0006357">
    <property type="term" value="P:regulation of transcription by RNA polymerase II"/>
    <property type="evidence" value="ECO:0007669"/>
    <property type="project" value="InterPro"/>
</dbReference>
<evidence type="ECO:0000259" key="2">
    <source>
        <dbReference type="SMART" id="SM00385"/>
    </source>
</evidence>
<sequence>MAGDFWASSHYKHWLFAPQYPSRCLSSLPEGQLFTEEEYQLLHFHYAHSIIRLAKTLKLRFRVAATACVYFKRFYLLQSMVSECDPELMVPTTLVLASKVENMHDVNGELVVREYTARHFAYGVEQVMEAEYFLLQALTFHLVVCHPFHPMEKLLDNCAIHGLKVGHLAPTAWAMLNDSYYSGVILVYPPSKIALACLVVAAMLTNIDISDWLSTLDRDHLGSLEAISKDVTNSYHLRAATTSAEFERLADVLHKHIVDRRVAHSLALRQ</sequence>
<comment type="similarity">
    <text evidence="1">Belongs to the cyclin family.</text>
</comment>
<proteinExistence type="inferred from homology"/>
<dbReference type="InterPro" id="IPR043198">
    <property type="entry name" value="Cyclin/Ssn8"/>
</dbReference>
<dbReference type="InterPro" id="IPR013763">
    <property type="entry name" value="Cyclin-like_dom"/>
</dbReference>
<feature type="domain" description="Cyclin-like" evidence="2">
    <location>
        <begin position="48"/>
        <end position="136"/>
    </location>
</feature>
<dbReference type="InterPro" id="IPR036915">
    <property type="entry name" value="Cyclin-like_sf"/>
</dbReference>
<dbReference type="Pfam" id="PF00134">
    <property type="entry name" value="Cyclin_N"/>
    <property type="match status" value="1"/>
</dbReference>
<dbReference type="SMART" id="SM00385">
    <property type="entry name" value="CYCLIN"/>
    <property type="match status" value="2"/>
</dbReference>